<dbReference type="InterPro" id="IPR036097">
    <property type="entry name" value="HisK_dim/P_sf"/>
</dbReference>
<evidence type="ECO:0000256" key="3">
    <source>
        <dbReference type="ARBA" id="ARBA00012438"/>
    </source>
</evidence>
<feature type="domain" description="HAMP" evidence="12">
    <location>
        <begin position="200"/>
        <end position="252"/>
    </location>
</feature>
<dbReference type="GO" id="GO:0030295">
    <property type="term" value="F:protein kinase activator activity"/>
    <property type="evidence" value="ECO:0007669"/>
    <property type="project" value="TreeGrafter"/>
</dbReference>
<evidence type="ECO:0000256" key="5">
    <source>
        <dbReference type="ARBA" id="ARBA00022679"/>
    </source>
</evidence>
<keyword evidence="10" id="KW-0812">Transmembrane</keyword>
<dbReference type="GO" id="GO:0000155">
    <property type="term" value="F:phosphorelay sensor kinase activity"/>
    <property type="evidence" value="ECO:0007669"/>
    <property type="project" value="InterPro"/>
</dbReference>
<dbReference type="Gene3D" id="1.10.287.130">
    <property type="match status" value="1"/>
</dbReference>
<reference evidence="13" key="1">
    <citation type="journal article" date="2020" name="mSystems">
        <title>Genome- and Community-Level Interaction Insights into Carbon Utilization and Element Cycling Functions of Hydrothermarchaeota in Hydrothermal Sediment.</title>
        <authorList>
            <person name="Zhou Z."/>
            <person name="Liu Y."/>
            <person name="Xu W."/>
            <person name="Pan J."/>
            <person name="Luo Z.H."/>
            <person name="Li M."/>
        </authorList>
    </citation>
    <scope>NUCLEOTIDE SEQUENCE [LARGE SCALE GENOMIC DNA]</scope>
    <source>
        <strain evidence="13">SpSt-143</strain>
    </source>
</reference>
<dbReference type="AlphaFoldDB" id="A0A7V2B1D3"/>
<evidence type="ECO:0000256" key="6">
    <source>
        <dbReference type="ARBA" id="ARBA00022741"/>
    </source>
</evidence>
<dbReference type="InterPro" id="IPR003594">
    <property type="entry name" value="HATPase_dom"/>
</dbReference>
<evidence type="ECO:0000256" key="1">
    <source>
        <dbReference type="ARBA" id="ARBA00000085"/>
    </source>
</evidence>
<keyword evidence="6" id="KW-0547">Nucleotide-binding</keyword>
<organism evidence="13">
    <name type="scientific">Rhodothermus marinus</name>
    <name type="common">Rhodothermus obamensis</name>
    <dbReference type="NCBI Taxonomy" id="29549"/>
    <lineage>
        <taxon>Bacteria</taxon>
        <taxon>Pseudomonadati</taxon>
        <taxon>Rhodothermota</taxon>
        <taxon>Rhodothermia</taxon>
        <taxon>Rhodothermales</taxon>
        <taxon>Rhodothermaceae</taxon>
        <taxon>Rhodothermus</taxon>
    </lineage>
</organism>
<dbReference type="Pfam" id="PF00512">
    <property type="entry name" value="HisKA"/>
    <property type="match status" value="1"/>
</dbReference>
<keyword evidence="10" id="KW-1133">Transmembrane helix</keyword>
<accession>A0A7V2B1D3</accession>
<keyword evidence="4" id="KW-0597">Phosphoprotein</keyword>
<dbReference type="CDD" id="cd00075">
    <property type="entry name" value="HATPase"/>
    <property type="match status" value="1"/>
</dbReference>
<dbReference type="InterPro" id="IPR005467">
    <property type="entry name" value="His_kinase_dom"/>
</dbReference>
<dbReference type="SUPFAM" id="SSF47384">
    <property type="entry name" value="Homodimeric domain of signal transducing histidine kinase"/>
    <property type="match status" value="1"/>
</dbReference>
<comment type="catalytic activity">
    <reaction evidence="1">
        <text>ATP + protein L-histidine = ADP + protein N-phospho-L-histidine.</text>
        <dbReference type="EC" id="2.7.13.3"/>
    </reaction>
</comment>
<proteinExistence type="predicted"/>
<comment type="caution">
    <text evidence="13">The sequence shown here is derived from an EMBL/GenBank/DDBJ whole genome shotgun (WGS) entry which is preliminary data.</text>
</comment>
<evidence type="ECO:0000256" key="7">
    <source>
        <dbReference type="ARBA" id="ARBA00022777"/>
    </source>
</evidence>
<dbReference type="GO" id="GO:0007234">
    <property type="term" value="P:osmosensory signaling via phosphorelay pathway"/>
    <property type="evidence" value="ECO:0007669"/>
    <property type="project" value="TreeGrafter"/>
</dbReference>
<evidence type="ECO:0000256" key="9">
    <source>
        <dbReference type="ARBA" id="ARBA00023012"/>
    </source>
</evidence>
<dbReference type="GO" id="GO:0005524">
    <property type="term" value="F:ATP binding"/>
    <property type="evidence" value="ECO:0007669"/>
    <property type="project" value="UniProtKB-KW"/>
</dbReference>
<dbReference type="InterPro" id="IPR004358">
    <property type="entry name" value="Sig_transdc_His_kin-like_C"/>
</dbReference>
<dbReference type="EMBL" id="DSGB01000005">
    <property type="protein sequence ID" value="HER96478.1"/>
    <property type="molecule type" value="Genomic_DNA"/>
</dbReference>
<keyword evidence="8" id="KW-0067">ATP-binding</keyword>
<keyword evidence="5" id="KW-0808">Transferase</keyword>
<protein>
    <recommendedName>
        <fullName evidence="3">histidine kinase</fullName>
        <ecNumber evidence="3">2.7.13.3</ecNumber>
    </recommendedName>
</protein>
<dbReference type="CDD" id="cd06225">
    <property type="entry name" value="HAMP"/>
    <property type="match status" value="1"/>
</dbReference>
<keyword evidence="7 13" id="KW-0418">Kinase</keyword>
<dbReference type="SMART" id="SM00304">
    <property type="entry name" value="HAMP"/>
    <property type="match status" value="1"/>
</dbReference>
<comment type="subcellular location">
    <subcellularLocation>
        <location evidence="2">Membrane</location>
    </subcellularLocation>
</comment>
<evidence type="ECO:0000256" key="8">
    <source>
        <dbReference type="ARBA" id="ARBA00022840"/>
    </source>
</evidence>
<dbReference type="PANTHER" id="PTHR42878:SF7">
    <property type="entry name" value="SENSOR HISTIDINE KINASE GLRK"/>
    <property type="match status" value="1"/>
</dbReference>
<dbReference type="Pfam" id="PF00672">
    <property type="entry name" value="HAMP"/>
    <property type="match status" value="1"/>
</dbReference>
<evidence type="ECO:0000256" key="4">
    <source>
        <dbReference type="ARBA" id="ARBA00022553"/>
    </source>
</evidence>
<dbReference type="InterPro" id="IPR050351">
    <property type="entry name" value="BphY/WalK/GraS-like"/>
</dbReference>
<evidence type="ECO:0000256" key="10">
    <source>
        <dbReference type="SAM" id="Phobius"/>
    </source>
</evidence>
<evidence type="ECO:0000259" key="11">
    <source>
        <dbReference type="PROSITE" id="PS50109"/>
    </source>
</evidence>
<feature type="transmembrane region" description="Helical" evidence="10">
    <location>
        <begin position="175"/>
        <end position="198"/>
    </location>
</feature>
<dbReference type="CDD" id="cd00082">
    <property type="entry name" value="HisKA"/>
    <property type="match status" value="1"/>
</dbReference>
<sequence length="485" mass="53097">MSFWRRSVFGRVALLLSGAQVLVALLAVGLSAYFARTRSLELAAAGIRLRLDALAEEIEQRVDLDRADLAHLPLPVQLDLSARFPDPVLLLDSLGHLVTIIWPDSELFGPYPNTLPVLPSEVASWLRADEVVVQLEGDGWVLAPLYRLDGRRAGSVLVAPLRRSLARELSGTQAAYYRALALTLAAAVLLALLLGALFTRALLKPLRQVVAEVQRLGAGDLSARLPVARDDEFGRLARAVNEMAEAVARSVTLLQETDRMRRELIAGIGHDLRTPLATLLGYLEEAQRHLEAGRLEATQAALEVVQTRGRHLGRLIEDLFELSVLERPKPPLHLEPVPLAELLEETARAHRKLFTAAGIKLQTSWPAELPVLEADGARLRRVLDNLLDNARRHTPSGGTVVLSAEVTETMVRLAVHDTGEGLTPEEQARLLRFPTTETQPQGTGLGLRVSQAIARAHGGWLEVKSSPGQGSTFTLVLPRREVQFD</sequence>
<dbReference type="SUPFAM" id="SSF158472">
    <property type="entry name" value="HAMP domain-like"/>
    <property type="match status" value="1"/>
</dbReference>
<dbReference type="Gene3D" id="3.30.565.10">
    <property type="entry name" value="Histidine kinase-like ATPase, C-terminal domain"/>
    <property type="match status" value="1"/>
</dbReference>
<dbReference type="PRINTS" id="PR00344">
    <property type="entry name" value="BCTRLSENSOR"/>
</dbReference>
<keyword evidence="10" id="KW-0472">Membrane</keyword>
<feature type="domain" description="Histidine kinase" evidence="11">
    <location>
        <begin position="267"/>
        <end position="481"/>
    </location>
</feature>
<keyword evidence="9" id="KW-0902">Two-component regulatory system</keyword>
<dbReference type="PANTHER" id="PTHR42878">
    <property type="entry name" value="TWO-COMPONENT HISTIDINE KINASE"/>
    <property type="match status" value="1"/>
</dbReference>
<dbReference type="SMART" id="SM00387">
    <property type="entry name" value="HATPase_c"/>
    <property type="match status" value="1"/>
</dbReference>
<dbReference type="SMART" id="SM00388">
    <property type="entry name" value="HisKA"/>
    <property type="match status" value="1"/>
</dbReference>
<dbReference type="InterPro" id="IPR036890">
    <property type="entry name" value="HATPase_C_sf"/>
</dbReference>
<evidence type="ECO:0000313" key="13">
    <source>
        <dbReference type="EMBL" id="HER96478.1"/>
    </source>
</evidence>
<dbReference type="Pfam" id="PF02518">
    <property type="entry name" value="HATPase_c"/>
    <property type="match status" value="1"/>
</dbReference>
<evidence type="ECO:0000256" key="2">
    <source>
        <dbReference type="ARBA" id="ARBA00004370"/>
    </source>
</evidence>
<dbReference type="GO" id="GO:0000156">
    <property type="term" value="F:phosphorelay response regulator activity"/>
    <property type="evidence" value="ECO:0007669"/>
    <property type="project" value="TreeGrafter"/>
</dbReference>
<dbReference type="PROSITE" id="PS50109">
    <property type="entry name" value="HIS_KIN"/>
    <property type="match status" value="1"/>
</dbReference>
<dbReference type="SUPFAM" id="SSF55874">
    <property type="entry name" value="ATPase domain of HSP90 chaperone/DNA topoisomerase II/histidine kinase"/>
    <property type="match status" value="1"/>
</dbReference>
<dbReference type="PROSITE" id="PS50885">
    <property type="entry name" value="HAMP"/>
    <property type="match status" value="1"/>
</dbReference>
<gene>
    <name evidence="13" type="ORF">ENO59_08180</name>
</gene>
<dbReference type="InterPro" id="IPR003660">
    <property type="entry name" value="HAMP_dom"/>
</dbReference>
<dbReference type="EC" id="2.7.13.3" evidence="3"/>
<evidence type="ECO:0000259" key="12">
    <source>
        <dbReference type="PROSITE" id="PS50885"/>
    </source>
</evidence>
<dbReference type="GO" id="GO:0016020">
    <property type="term" value="C:membrane"/>
    <property type="evidence" value="ECO:0007669"/>
    <property type="project" value="UniProtKB-SubCell"/>
</dbReference>
<dbReference type="Gene3D" id="6.10.340.10">
    <property type="match status" value="1"/>
</dbReference>
<name>A0A7V2B1D3_RHOMR</name>
<dbReference type="InterPro" id="IPR003661">
    <property type="entry name" value="HisK_dim/P_dom"/>
</dbReference>